<name>A0A9P1D1R1_9DINO</name>
<dbReference type="EMBL" id="CAMXCT010003030">
    <property type="protein sequence ID" value="CAI4002043.1"/>
    <property type="molecule type" value="Genomic_DNA"/>
</dbReference>
<sequence>DVADAIVDLGVASDEQVEELVAQMDTENTGQIDREELFDALISPKSSVKQIYRKLRNGIAMEMADSWFSSDAGDQSEPTLFESSEEADERPLMQALSPRRMSLALPETPDSVAYHAMPSRPLSAPIRGKVIQRPLTPKPVGKFHAMQCRIRRRQLRKALRVHKALTETLETKGDLDADVHDVQEKSSRWPLSSPEPRPMIRRRLV</sequence>
<evidence type="ECO:0000259" key="2">
    <source>
        <dbReference type="PROSITE" id="PS50222"/>
    </source>
</evidence>
<feature type="region of interest" description="Disordered" evidence="1">
    <location>
        <begin position="70"/>
        <end position="89"/>
    </location>
</feature>
<dbReference type="InterPro" id="IPR002048">
    <property type="entry name" value="EF_hand_dom"/>
</dbReference>
<dbReference type="PROSITE" id="PS50222">
    <property type="entry name" value="EF_HAND_2"/>
    <property type="match status" value="1"/>
</dbReference>
<feature type="domain" description="EF-hand" evidence="2">
    <location>
        <begin position="12"/>
        <end position="47"/>
    </location>
</feature>
<proteinExistence type="predicted"/>
<evidence type="ECO:0000313" key="5">
    <source>
        <dbReference type="Proteomes" id="UP001152797"/>
    </source>
</evidence>
<feature type="compositionally biased region" description="Polar residues" evidence="1">
    <location>
        <begin position="70"/>
        <end position="82"/>
    </location>
</feature>
<accession>A0A9P1D1R1</accession>
<dbReference type="GO" id="GO:0005509">
    <property type="term" value="F:calcium ion binding"/>
    <property type="evidence" value="ECO:0007669"/>
    <property type="project" value="InterPro"/>
</dbReference>
<dbReference type="Gene3D" id="1.10.238.10">
    <property type="entry name" value="EF-hand"/>
    <property type="match status" value="1"/>
</dbReference>
<dbReference type="EMBL" id="CAMXCT020003030">
    <property type="protein sequence ID" value="CAL1155418.1"/>
    <property type="molecule type" value="Genomic_DNA"/>
</dbReference>
<organism evidence="3">
    <name type="scientific">Cladocopium goreaui</name>
    <dbReference type="NCBI Taxonomy" id="2562237"/>
    <lineage>
        <taxon>Eukaryota</taxon>
        <taxon>Sar</taxon>
        <taxon>Alveolata</taxon>
        <taxon>Dinophyceae</taxon>
        <taxon>Suessiales</taxon>
        <taxon>Symbiodiniaceae</taxon>
        <taxon>Cladocopium</taxon>
    </lineage>
</organism>
<feature type="non-terminal residue" evidence="3">
    <location>
        <position position="1"/>
    </location>
</feature>
<dbReference type="AlphaFoldDB" id="A0A9P1D1R1"/>
<reference evidence="4" key="2">
    <citation type="submission" date="2024-04" db="EMBL/GenBank/DDBJ databases">
        <authorList>
            <person name="Chen Y."/>
            <person name="Shah S."/>
            <person name="Dougan E. K."/>
            <person name="Thang M."/>
            <person name="Chan C."/>
        </authorList>
    </citation>
    <scope>NUCLEOTIDE SEQUENCE [LARGE SCALE GENOMIC DNA]</scope>
</reference>
<evidence type="ECO:0000313" key="3">
    <source>
        <dbReference type="EMBL" id="CAI4002043.1"/>
    </source>
</evidence>
<reference evidence="3" key="1">
    <citation type="submission" date="2022-10" db="EMBL/GenBank/DDBJ databases">
        <authorList>
            <person name="Chen Y."/>
            <person name="Dougan E. K."/>
            <person name="Chan C."/>
            <person name="Rhodes N."/>
            <person name="Thang M."/>
        </authorList>
    </citation>
    <scope>NUCLEOTIDE SEQUENCE</scope>
</reference>
<dbReference type="Proteomes" id="UP001152797">
    <property type="component" value="Unassembled WGS sequence"/>
</dbReference>
<keyword evidence="5" id="KW-1185">Reference proteome</keyword>
<protein>
    <recommendedName>
        <fullName evidence="2">EF-hand domain-containing protein</fullName>
    </recommendedName>
</protein>
<feature type="compositionally biased region" description="Basic and acidic residues" evidence="1">
    <location>
        <begin position="176"/>
        <end position="187"/>
    </location>
</feature>
<dbReference type="EMBL" id="CAMXCT030003030">
    <property type="protein sequence ID" value="CAL4789355.1"/>
    <property type="molecule type" value="Genomic_DNA"/>
</dbReference>
<gene>
    <name evidence="3" type="ORF">C1SCF055_LOCUS28029</name>
</gene>
<evidence type="ECO:0000313" key="4">
    <source>
        <dbReference type="EMBL" id="CAL1155418.1"/>
    </source>
</evidence>
<comment type="caution">
    <text evidence="3">The sequence shown here is derived from an EMBL/GenBank/DDBJ whole genome shotgun (WGS) entry which is preliminary data.</text>
</comment>
<evidence type="ECO:0000256" key="1">
    <source>
        <dbReference type="SAM" id="MobiDB-lite"/>
    </source>
</evidence>
<feature type="region of interest" description="Disordered" evidence="1">
    <location>
        <begin position="176"/>
        <end position="205"/>
    </location>
</feature>